<comment type="caution">
    <text evidence="2">The sequence shown here is derived from an EMBL/GenBank/DDBJ whole genome shotgun (WGS) entry which is preliminary data.</text>
</comment>
<dbReference type="Pfam" id="PF14542">
    <property type="entry name" value="Acetyltransf_CG"/>
    <property type="match status" value="1"/>
</dbReference>
<gene>
    <name evidence="2" type="ORF">ES711_11355</name>
</gene>
<reference evidence="2 3" key="1">
    <citation type="submission" date="2019-08" db="EMBL/GenBank/DDBJ databases">
        <title>Genome sequence of Gelidibacter salicanalis IC162T.</title>
        <authorList>
            <person name="Bowman J.P."/>
        </authorList>
    </citation>
    <scope>NUCLEOTIDE SEQUENCE [LARGE SCALE GENOMIC DNA]</scope>
    <source>
        <strain evidence="2 3">IC162</strain>
    </source>
</reference>
<dbReference type="AlphaFoldDB" id="A0A5C7AF17"/>
<dbReference type="SUPFAM" id="SSF55729">
    <property type="entry name" value="Acyl-CoA N-acyltransferases (Nat)"/>
    <property type="match status" value="1"/>
</dbReference>
<proteinExistence type="predicted"/>
<dbReference type="InterPro" id="IPR045057">
    <property type="entry name" value="Gcn5-rel_NAT"/>
</dbReference>
<keyword evidence="3" id="KW-1185">Reference proteome</keyword>
<evidence type="ECO:0000259" key="1">
    <source>
        <dbReference type="PROSITE" id="PS51729"/>
    </source>
</evidence>
<dbReference type="GO" id="GO:0016740">
    <property type="term" value="F:transferase activity"/>
    <property type="evidence" value="ECO:0007669"/>
    <property type="project" value="UniProtKB-KW"/>
</dbReference>
<dbReference type="InterPro" id="IPR031165">
    <property type="entry name" value="GNAT_YJDJ"/>
</dbReference>
<name>A0A5C7AF17_9FLAO</name>
<organism evidence="2 3">
    <name type="scientific">Gelidibacter salicanalis</name>
    <dbReference type="NCBI Taxonomy" id="291193"/>
    <lineage>
        <taxon>Bacteria</taxon>
        <taxon>Pseudomonadati</taxon>
        <taxon>Bacteroidota</taxon>
        <taxon>Flavobacteriia</taxon>
        <taxon>Flavobacteriales</taxon>
        <taxon>Flavobacteriaceae</taxon>
        <taxon>Gelidibacter</taxon>
    </lineage>
</organism>
<dbReference type="PANTHER" id="PTHR31435:SF10">
    <property type="entry name" value="BSR4717 PROTEIN"/>
    <property type="match status" value="1"/>
</dbReference>
<feature type="domain" description="N-acetyltransferase" evidence="1">
    <location>
        <begin position="7"/>
        <end position="94"/>
    </location>
</feature>
<protein>
    <submittedName>
        <fullName evidence="2">N-acetyltransferase</fullName>
    </submittedName>
</protein>
<dbReference type="InterPro" id="IPR016181">
    <property type="entry name" value="Acyl_CoA_acyltransferase"/>
</dbReference>
<dbReference type="RefSeq" id="WP_146893429.1">
    <property type="nucleotide sequence ID" value="NZ_VORX01000005.1"/>
</dbReference>
<sequence length="94" mass="10753">MTRIEREDNGKKGRFVIYANDEEAGEMTFTWAGTEKFIIDHTEVNDKFEGKGYARQLVMAGVEYARDNASKIIPLCPYAKARFDKDESIRDVLA</sequence>
<dbReference type="PANTHER" id="PTHR31435">
    <property type="entry name" value="PROTEIN NATD1"/>
    <property type="match status" value="1"/>
</dbReference>
<evidence type="ECO:0000313" key="3">
    <source>
        <dbReference type="Proteomes" id="UP000321734"/>
    </source>
</evidence>
<dbReference type="PROSITE" id="PS51729">
    <property type="entry name" value="GNAT_YJDJ"/>
    <property type="match status" value="1"/>
</dbReference>
<dbReference type="Proteomes" id="UP000321734">
    <property type="component" value="Unassembled WGS sequence"/>
</dbReference>
<evidence type="ECO:0000313" key="2">
    <source>
        <dbReference type="EMBL" id="TXE07356.1"/>
    </source>
</evidence>
<dbReference type="Gene3D" id="3.40.630.30">
    <property type="match status" value="1"/>
</dbReference>
<dbReference type="OrthoDB" id="9793389at2"/>
<dbReference type="EMBL" id="VORX01000005">
    <property type="protein sequence ID" value="TXE07356.1"/>
    <property type="molecule type" value="Genomic_DNA"/>
</dbReference>
<keyword evidence="2" id="KW-0808">Transferase</keyword>
<accession>A0A5C7AF17</accession>